<evidence type="ECO:0000313" key="2">
    <source>
        <dbReference type="EMBL" id="RAJ76579.1"/>
    </source>
</evidence>
<dbReference type="RefSeq" id="WP_111594305.1">
    <property type="nucleotide sequence ID" value="NZ_QLMA01000008.1"/>
</dbReference>
<sequence length="242" mass="27455">MEKLQREVRFLKIYALALTTVLIGFLFMAFRTDFGKQRFEEIDVERINVVEKDGTLKLVISNGARQHPGLAEGKQLSPRKREPGMIFFNSAGDECGGLVYDATKEGGAGMVFSVDQYRNDQIMQLQYSQEIDGGPKYRSYGLKMWDRRDDITVTRVSNLVDSLNKLKDKEAINKGYETLNQDGTFGVERLFVGKNTKDEVGLFIRDNDGKPRIKIYIDKNNKARIVTLDEKGQVEQSVPAAK</sequence>
<accession>A0A327VR74</accession>
<comment type="caution">
    <text evidence="2">The sequence shown here is derived from an EMBL/GenBank/DDBJ whole genome shotgun (WGS) entry which is preliminary data.</text>
</comment>
<dbReference type="OrthoDB" id="1349101at2"/>
<organism evidence="2 3">
    <name type="scientific">Chitinophaga dinghuensis</name>
    <dbReference type="NCBI Taxonomy" id="1539050"/>
    <lineage>
        <taxon>Bacteria</taxon>
        <taxon>Pseudomonadati</taxon>
        <taxon>Bacteroidota</taxon>
        <taxon>Chitinophagia</taxon>
        <taxon>Chitinophagales</taxon>
        <taxon>Chitinophagaceae</taxon>
        <taxon>Chitinophaga</taxon>
    </lineage>
</organism>
<keyword evidence="1" id="KW-1133">Transmembrane helix</keyword>
<dbReference type="Proteomes" id="UP000249819">
    <property type="component" value="Unassembled WGS sequence"/>
</dbReference>
<keyword evidence="1" id="KW-0812">Transmembrane</keyword>
<name>A0A327VR74_9BACT</name>
<evidence type="ECO:0000313" key="3">
    <source>
        <dbReference type="Proteomes" id="UP000249819"/>
    </source>
</evidence>
<dbReference type="AlphaFoldDB" id="A0A327VR74"/>
<proteinExistence type="predicted"/>
<dbReference type="EMBL" id="QLMA01000008">
    <property type="protein sequence ID" value="RAJ76579.1"/>
    <property type="molecule type" value="Genomic_DNA"/>
</dbReference>
<reference evidence="2 3" key="1">
    <citation type="submission" date="2018-06" db="EMBL/GenBank/DDBJ databases">
        <title>Genomic Encyclopedia of Archaeal and Bacterial Type Strains, Phase II (KMG-II): from individual species to whole genera.</title>
        <authorList>
            <person name="Goeker M."/>
        </authorList>
    </citation>
    <scope>NUCLEOTIDE SEQUENCE [LARGE SCALE GENOMIC DNA]</scope>
    <source>
        <strain evidence="2 3">DSM 29821</strain>
    </source>
</reference>
<gene>
    <name evidence="2" type="ORF">CLV59_10898</name>
</gene>
<feature type="transmembrane region" description="Helical" evidence="1">
    <location>
        <begin position="12"/>
        <end position="30"/>
    </location>
</feature>
<evidence type="ECO:0000256" key="1">
    <source>
        <dbReference type="SAM" id="Phobius"/>
    </source>
</evidence>
<protein>
    <submittedName>
        <fullName evidence="2">Uncharacterized protein</fullName>
    </submittedName>
</protein>
<keyword evidence="3" id="KW-1185">Reference proteome</keyword>
<keyword evidence="1" id="KW-0472">Membrane</keyword>